<keyword evidence="4" id="KW-0540">Nuclease</keyword>
<evidence type="ECO:0000256" key="8">
    <source>
        <dbReference type="SAM" id="MobiDB-lite"/>
    </source>
</evidence>
<reference evidence="10" key="1">
    <citation type="submission" date="2023-04" db="EMBL/GenBank/DDBJ databases">
        <title>Phytophthora fragariaefolia NBRC 109709.</title>
        <authorList>
            <person name="Ichikawa N."/>
            <person name="Sato H."/>
            <person name="Tonouchi N."/>
        </authorList>
    </citation>
    <scope>NUCLEOTIDE SEQUENCE</scope>
    <source>
        <strain evidence="10">NBRC 109709</strain>
    </source>
</reference>
<dbReference type="Pfam" id="PF13650">
    <property type="entry name" value="Asp_protease_2"/>
    <property type="match status" value="1"/>
</dbReference>
<dbReference type="Gene3D" id="3.30.70.270">
    <property type="match status" value="2"/>
</dbReference>
<evidence type="ECO:0000256" key="7">
    <source>
        <dbReference type="ARBA" id="ARBA00022918"/>
    </source>
</evidence>
<dbReference type="Gene3D" id="3.30.420.10">
    <property type="entry name" value="Ribonuclease H-like superfamily/Ribonuclease H"/>
    <property type="match status" value="1"/>
</dbReference>
<comment type="caution">
    <text evidence="10">The sequence shown here is derived from an EMBL/GenBank/DDBJ whole genome shotgun (WGS) entry which is preliminary data.</text>
</comment>
<evidence type="ECO:0000256" key="3">
    <source>
        <dbReference type="ARBA" id="ARBA00022695"/>
    </source>
</evidence>
<dbReference type="SUPFAM" id="SSF56672">
    <property type="entry name" value="DNA/RNA polymerases"/>
    <property type="match status" value="1"/>
</dbReference>
<organism evidence="10 11">
    <name type="scientific">Phytophthora fragariaefolia</name>
    <dbReference type="NCBI Taxonomy" id="1490495"/>
    <lineage>
        <taxon>Eukaryota</taxon>
        <taxon>Sar</taxon>
        <taxon>Stramenopiles</taxon>
        <taxon>Oomycota</taxon>
        <taxon>Peronosporomycetes</taxon>
        <taxon>Peronosporales</taxon>
        <taxon>Peronosporaceae</taxon>
        <taxon>Phytophthora</taxon>
    </lineage>
</organism>
<dbReference type="OrthoDB" id="128412at2759"/>
<keyword evidence="7" id="KW-0695">RNA-directed DNA polymerase</keyword>
<dbReference type="SUPFAM" id="SSF53098">
    <property type="entry name" value="Ribonuclease H-like"/>
    <property type="match status" value="1"/>
</dbReference>
<keyword evidence="2" id="KW-0808">Transferase</keyword>
<feature type="region of interest" description="Disordered" evidence="8">
    <location>
        <begin position="299"/>
        <end position="374"/>
    </location>
</feature>
<dbReference type="InterPro" id="IPR036397">
    <property type="entry name" value="RNaseH_sf"/>
</dbReference>
<dbReference type="Gene3D" id="1.10.340.70">
    <property type="match status" value="1"/>
</dbReference>
<dbReference type="InterPro" id="IPR041373">
    <property type="entry name" value="RT_RNaseH"/>
</dbReference>
<feature type="compositionally biased region" description="Basic and acidic residues" evidence="8">
    <location>
        <begin position="356"/>
        <end position="366"/>
    </location>
</feature>
<dbReference type="GO" id="GO:0016787">
    <property type="term" value="F:hydrolase activity"/>
    <property type="evidence" value="ECO:0007669"/>
    <property type="project" value="UniProtKB-KW"/>
</dbReference>
<evidence type="ECO:0000256" key="1">
    <source>
        <dbReference type="ARBA" id="ARBA00012493"/>
    </source>
</evidence>
<dbReference type="InterPro" id="IPR043128">
    <property type="entry name" value="Rev_trsase/Diguanyl_cyclase"/>
</dbReference>
<dbReference type="PANTHER" id="PTHR37984">
    <property type="entry name" value="PROTEIN CBG26694"/>
    <property type="match status" value="1"/>
</dbReference>
<dbReference type="GO" id="GO:0015074">
    <property type="term" value="P:DNA integration"/>
    <property type="evidence" value="ECO:0007669"/>
    <property type="project" value="InterPro"/>
</dbReference>
<dbReference type="InterPro" id="IPR043502">
    <property type="entry name" value="DNA/RNA_pol_sf"/>
</dbReference>
<sequence length="1292" mass="145182">MHDCETKKVAMVHGAVNNCRTDILLDSGAYVSMMSLDLVRRLKLRLKFCKQLRVSGLGGVPTIITATTEVEITLGPRVVYIMELWVANIGEGVDVLLGMNFMYSAGVRLCAREGLAKLPDEETVLLAGRTADHMGRGLDLAATPKTCLYLGAGESAVVRIDNGQSNPQREVVWAGRGDRWVTQSTYAARSWSIRREGDQYFELDSWIDSRTAVARIVGFGFFPTAGRFVRPGLRRYKEWQVLIYEKTNSREIRKSEERLAQLRRESEPPCGWTPEYQWPKKLLVRSSAGLAQLHMVRLQPRPNVGTEKSPAKTDVQLSETEISGTSDSEGAESREAKFIEGTGGSHEDSGNSGEILEDRGPVVVRDEDSDSDDEAFYDTISFDDDDGGEDSQEVVKAESSTGACSDWLLHPVRRLEKAYERCMQMSAEELSFEPARNVVYEFGYGEQILGHPDDGTCEIDFGFRLSVRTFSADTHAFWAQERPIGIPGSNNNYLWGFGRLSPEVEVEVDQDVLEFLGLGPSKREDPGSQVSALTDTVTVFQRNIPAPASMGPDLGRSSYIDDIAHCATTWDQLCDDLEALLFRLRYWNISVSLPKTEFGKLSILYLSHEISAEGIRVVPKIAKGVQDLPFPKTLKGVQLFLGSLNYYPKFIEDFPVVDAVLNELSDDQVRSERDLTRAKAAFETLKKIVSTTLLRHPDRFTGRVLNNAELRYHVAEKEVIAVLRVLQVFRTLLEGCRLEVYTRHSVFKWIIQSKTADGRCVPWEAILSHWDITVRKVQRDENGLAAIMGAGITPREHLDEVAESLIPAKRRVRKPPVLSVEMLDDTYQGIVLSFDGAAKTSTRRGKADETKSSPSGWRSPSRFGKTKSAEGERGRCSQSAPLPQAARVFAVLTRSKPQARTPPSPEVFEDAPPDEEEPRRPMTPLEDFLNEPRLEIPDALRPDMLHYAHEDFQGGHQGITRTYEKLRSGFYWPGMYADVEHYVKECVDCTSGKGRPPNEGPSPGNIEPRRPFEVVSMDFVTHMPESERGNTFLLLFQDVFSGFVMCKPMKSTTAQDVAEVYEECVFRRFGASSMVRHDQDPRFMSETVVRCIRAYIAEADQSDWDDHAERHMFALNTSFDATRLDTPFYLVHGWGAQGTVSAMLGPKPSSIPERTAFEWRRKMQRQYGYAIACVEDLQKKAKRQRSEIQTKRWKELSERLKSGFENGDSVWLKSNLALVGSSLTYSGPPMVQKNSDFQTYTGIAGQVEGYDDSEWLPLSQLSCGALMYEFNQGARARARFQPMLTGDDHPRA</sequence>
<feature type="compositionally biased region" description="Polar residues" evidence="8">
    <location>
        <begin position="315"/>
        <end position="328"/>
    </location>
</feature>
<dbReference type="InterPro" id="IPR041588">
    <property type="entry name" value="Integrase_H2C2"/>
</dbReference>
<name>A0A9W6TK01_9STRA</name>
<dbReference type="Proteomes" id="UP001165121">
    <property type="component" value="Unassembled WGS sequence"/>
</dbReference>
<dbReference type="PROSITE" id="PS50994">
    <property type="entry name" value="INTEGRASE"/>
    <property type="match status" value="1"/>
</dbReference>
<dbReference type="InterPro" id="IPR050951">
    <property type="entry name" value="Retrovirus_Pol_polyprotein"/>
</dbReference>
<feature type="region of interest" description="Disordered" evidence="8">
    <location>
        <begin position="894"/>
        <end position="925"/>
    </location>
</feature>
<dbReference type="Pfam" id="PF17917">
    <property type="entry name" value="RT_RNaseH"/>
    <property type="match status" value="1"/>
</dbReference>
<feature type="domain" description="Integrase catalytic" evidence="9">
    <location>
        <begin position="1007"/>
        <end position="1088"/>
    </location>
</feature>
<dbReference type="EC" id="2.7.7.49" evidence="1"/>
<dbReference type="EMBL" id="BSXT01000009">
    <property type="protein sequence ID" value="GMF14647.1"/>
    <property type="molecule type" value="Genomic_DNA"/>
</dbReference>
<gene>
    <name evidence="10" type="ORF">Pfra01_000013200</name>
</gene>
<evidence type="ECO:0000313" key="11">
    <source>
        <dbReference type="Proteomes" id="UP001165121"/>
    </source>
</evidence>
<evidence type="ECO:0000256" key="6">
    <source>
        <dbReference type="ARBA" id="ARBA00022801"/>
    </source>
</evidence>
<dbReference type="GO" id="GO:0003676">
    <property type="term" value="F:nucleic acid binding"/>
    <property type="evidence" value="ECO:0007669"/>
    <property type="project" value="InterPro"/>
</dbReference>
<evidence type="ECO:0000256" key="2">
    <source>
        <dbReference type="ARBA" id="ARBA00022679"/>
    </source>
</evidence>
<proteinExistence type="predicted"/>
<feature type="compositionally biased region" description="Acidic residues" evidence="8">
    <location>
        <begin position="907"/>
        <end position="916"/>
    </location>
</feature>
<evidence type="ECO:0000259" key="9">
    <source>
        <dbReference type="PROSITE" id="PS50994"/>
    </source>
</evidence>
<keyword evidence="6" id="KW-0378">Hydrolase</keyword>
<dbReference type="FunFam" id="1.10.340.70:FF:000001">
    <property type="entry name" value="Retrovirus-related Pol polyprotein from transposon gypsy-like Protein"/>
    <property type="match status" value="1"/>
</dbReference>
<evidence type="ECO:0000256" key="4">
    <source>
        <dbReference type="ARBA" id="ARBA00022722"/>
    </source>
</evidence>
<dbReference type="GO" id="GO:0004519">
    <property type="term" value="F:endonuclease activity"/>
    <property type="evidence" value="ECO:0007669"/>
    <property type="project" value="UniProtKB-KW"/>
</dbReference>
<keyword evidence="3" id="KW-0548">Nucleotidyltransferase</keyword>
<dbReference type="InterPro" id="IPR021109">
    <property type="entry name" value="Peptidase_aspartic_dom_sf"/>
</dbReference>
<dbReference type="InterPro" id="IPR012337">
    <property type="entry name" value="RNaseH-like_sf"/>
</dbReference>
<dbReference type="SUPFAM" id="SSF50630">
    <property type="entry name" value="Acid proteases"/>
    <property type="match status" value="1"/>
</dbReference>
<evidence type="ECO:0000313" key="10">
    <source>
        <dbReference type="EMBL" id="GMF14647.1"/>
    </source>
</evidence>
<keyword evidence="5" id="KW-0255">Endonuclease</keyword>
<dbReference type="Gene3D" id="2.40.70.10">
    <property type="entry name" value="Acid Proteases"/>
    <property type="match status" value="1"/>
</dbReference>
<dbReference type="CDD" id="cd00303">
    <property type="entry name" value="retropepsin_like"/>
    <property type="match status" value="1"/>
</dbReference>
<dbReference type="GO" id="GO:0003964">
    <property type="term" value="F:RNA-directed DNA polymerase activity"/>
    <property type="evidence" value="ECO:0007669"/>
    <property type="project" value="UniProtKB-KW"/>
</dbReference>
<evidence type="ECO:0000256" key="5">
    <source>
        <dbReference type="ARBA" id="ARBA00022759"/>
    </source>
</evidence>
<dbReference type="InterPro" id="IPR001584">
    <property type="entry name" value="Integrase_cat-core"/>
</dbReference>
<feature type="region of interest" description="Disordered" evidence="8">
    <location>
        <begin position="838"/>
        <end position="880"/>
    </location>
</feature>
<protein>
    <recommendedName>
        <fullName evidence="1">RNA-directed DNA polymerase</fullName>
        <ecNumber evidence="1">2.7.7.49</ecNumber>
    </recommendedName>
</protein>
<dbReference type="Pfam" id="PF17921">
    <property type="entry name" value="Integrase_H2C2"/>
    <property type="match status" value="1"/>
</dbReference>
<keyword evidence="11" id="KW-1185">Reference proteome</keyword>
<dbReference type="PANTHER" id="PTHR37984:SF5">
    <property type="entry name" value="PROTEIN NYNRIN-LIKE"/>
    <property type="match status" value="1"/>
</dbReference>
<accession>A0A9W6TK01</accession>